<keyword evidence="4" id="KW-0804">Transcription</keyword>
<evidence type="ECO:0000256" key="5">
    <source>
        <dbReference type="PROSITE-ProRule" id="PRU00169"/>
    </source>
</evidence>
<dbReference type="PANTHER" id="PTHR43214">
    <property type="entry name" value="TWO-COMPONENT RESPONSE REGULATOR"/>
    <property type="match status" value="1"/>
</dbReference>
<gene>
    <name evidence="8" type="ORF">BU204_26085</name>
</gene>
<reference evidence="8 9" key="1">
    <citation type="submission" date="2016-12" db="EMBL/GenBank/DDBJ databases">
        <title>The draft genome sequence of Actinophytocola sp. 11-183.</title>
        <authorList>
            <person name="Wang W."/>
            <person name="Yuan L."/>
        </authorList>
    </citation>
    <scope>NUCLEOTIDE SEQUENCE [LARGE SCALE GENOMIC DNA]</scope>
    <source>
        <strain evidence="8 9">11-183</strain>
    </source>
</reference>
<dbReference type="InterPro" id="IPR001789">
    <property type="entry name" value="Sig_transdc_resp-reg_receiver"/>
</dbReference>
<dbReference type="GO" id="GO:0003677">
    <property type="term" value="F:DNA binding"/>
    <property type="evidence" value="ECO:0007669"/>
    <property type="project" value="UniProtKB-KW"/>
</dbReference>
<comment type="caution">
    <text evidence="8">The sequence shown here is derived from an EMBL/GenBank/DDBJ whole genome shotgun (WGS) entry which is preliminary data.</text>
</comment>
<dbReference type="PRINTS" id="PR00038">
    <property type="entry name" value="HTHLUXR"/>
</dbReference>
<dbReference type="SMART" id="SM00448">
    <property type="entry name" value="REC"/>
    <property type="match status" value="1"/>
</dbReference>
<dbReference type="GO" id="GO:0000160">
    <property type="term" value="P:phosphorelay signal transduction system"/>
    <property type="evidence" value="ECO:0007669"/>
    <property type="project" value="InterPro"/>
</dbReference>
<dbReference type="SMART" id="SM00421">
    <property type="entry name" value="HTH_LUXR"/>
    <property type="match status" value="1"/>
</dbReference>
<feature type="domain" description="HTH luxR-type" evidence="6">
    <location>
        <begin position="148"/>
        <end position="213"/>
    </location>
</feature>
<dbReference type="InterPro" id="IPR011006">
    <property type="entry name" value="CheY-like_superfamily"/>
</dbReference>
<dbReference type="SUPFAM" id="SSF46894">
    <property type="entry name" value="C-terminal effector domain of the bipartite response regulators"/>
    <property type="match status" value="1"/>
</dbReference>
<dbReference type="AlphaFoldDB" id="A0A1Q8CJU7"/>
<dbReference type="InterPro" id="IPR058245">
    <property type="entry name" value="NreC/VraR/RcsB-like_REC"/>
</dbReference>
<dbReference type="Gene3D" id="3.40.50.2300">
    <property type="match status" value="1"/>
</dbReference>
<keyword evidence="1 5" id="KW-0597">Phosphoprotein</keyword>
<protein>
    <submittedName>
        <fullName evidence="8">DNA-binding response regulator</fullName>
    </submittedName>
</protein>
<dbReference type="PROSITE" id="PS00622">
    <property type="entry name" value="HTH_LUXR_1"/>
    <property type="match status" value="1"/>
</dbReference>
<keyword evidence="2" id="KW-0805">Transcription regulation</keyword>
<sequence>MIRVLLVDDQHLVRAGLRMLCGTAEDLEVVGEAENGHRATELVTRLRPDVVLMDLRMPGVDGTTATARIVAAQPSTRVLVLTTFDDDQHLYPALAAGAHGFLAKDTPPADLLAAVRRTAAGEAVFSPHVLSRVVRAAVAARRADAEPDAALLATLTEREREVLALVGAGRSNAEIADALHVGITTVKTHVANLMTKTAAPNRVRLAVLATRNHVTPG</sequence>
<dbReference type="CDD" id="cd17535">
    <property type="entry name" value="REC_NarL-like"/>
    <property type="match status" value="1"/>
</dbReference>
<keyword evidence="3 8" id="KW-0238">DNA-binding</keyword>
<evidence type="ECO:0000256" key="2">
    <source>
        <dbReference type="ARBA" id="ARBA00023015"/>
    </source>
</evidence>
<accession>A0A1Q8CJU7</accession>
<feature type="modified residue" description="4-aspartylphosphate" evidence="5">
    <location>
        <position position="54"/>
    </location>
</feature>
<evidence type="ECO:0000313" key="9">
    <source>
        <dbReference type="Proteomes" id="UP000185596"/>
    </source>
</evidence>
<dbReference type="InterPro" id="IPR000792">
    <property type="entry name" value="Tscrpt_reg_LuxR_C"/>
</dbReference>
<dbReference type="STRING" id="1912961.BU204_26085"/>
<keyword evidence="9" id="KW-1185">Reference proteome</keyword>
<feature type="domain" description="Response regulatory" evidence="7">
    <location>
        <begin position="3"/>
        <end position="119"/>
    </location>
</feature>
<dbReference type="PROSITE" id="PS50110">
    <property type="entry name" value="RESPONSE_REGULATORY"/>
    <property type="match status" value="1"/>
</dbReference>
<dbReference type="PANTHER" id="PTHR43214:SF24">
    <property type="entry name" value="TRANSCRIPTIONAL REGULATORY PROTEIN NARL-RELATED"/>
    <property type="match status" value="1"/>
</dbReference>
<dbReference type="EMBL" id="MSIE01000052">
    <property type="protein sequence ID" value="OLF14619.1"/>
    <property type="molecule type" value="Genomic_DNA"/>
</dbReference>
<evidence type="ECO:0000259" key="6">
    <source>
        <dbReference type="PROSITE" id="PS50043"/>
    </source>
</evidence>
<evidence type="ECO:0000256" key="1">
    <source>
        <dbReference type="ARBA" id="ARBA00022553"/>
    </source>
</evidence>
<dbReference type="Pfam" id="PF00196">
    <property type="entry name" value="GerE"/>
    <property type="match status" value="1"/>
</dbReference>
<dbReference type="InterPro" id="IPR039420">
    <property type="entry name" value="WalR-like"/>
</dbReference>
<dbReference type="SUPFAM" id="SSF52172">
    <property type="entry name" value="CheY-like"/>
    <property type="match status" value="1"/>
</dbReference>
<organism evidence="8 9">
    <name type="scientific">Actinophytocola xanthii</name>
    <dbReference type="NCBI Taxonomy" id="1912961"/>
    <lineage>
        <taxon>Bacteria</taxon>
        <taxon>Bacillati</taxon>
        <taxon>Actinomycetota</taxon>
        <taxon>Actinomycetes</taxon>
        <taxon>Pseudonocardiales</taxon>
        <taxon>Pseudonocardiaceae</taxon>
    </lineage>
</organism>
<dbReference type="InterPro" id="IPR016032">
    <property type="entry name" value="Sig_transdc_resp-reg_C-effctor"/>
</dbReference>
<evidence type="ECO:0000256" key="4">
    <source>
        <dbReference type="ARBA" id="ARBA00023163"/>
    </source>
</evidence>
<dbReference type="Proteomes" id="UP000185596">
    <property type="component" value="Unassembled WGS sequence"/>
</dbReference>
<evidence type="ECO:0000313" key="8">
    <source>
        <dbReference type="EMBL" id="OLF14619.1"/>
    </source>
</evidence>
<dbReference type="Pfam" id="PF00072">
    <property type="entry name" value="Response_reg"/>
    <property type="match status" value="1"/>
</dbReference>
<dbReference type="PROSITE" id="PS50043">
    <property type="entry name" value="HTH_LUXR_2"/>
    <property type="match status" value="1"/>
</dbReference>
<dbReference type="RefSeq" id="WP_075128397.1">
    <property type="nucleotide sequence ID" value="NZ_MSIE01000052.1"/>
</dbReference>
<dbReference type="GO" id="GO:0006355">
    <property type="term" value="P:regulation of DNA-templated transcription"/>
    <property type="evidence" value="ECO:0007669"/>
    <property type="project" value="InterPro"/>
</dbReference>
<evidence type="ECO:0000259" key="7">
    <source>
        <dbReference type="PROSITE" id="PS50110"/>
    </source>
</evidence>
<evidence type="ECO:0000256" key="3">
    <source>
        <dbReference type="ARBA" id="ARBA00023125"/>
    </source>
</evidence>
<proteinExistence type="predicted"/>
<dbReference type="CDD" id="cd06170">
    <property type="entry name" value="LuxR_C_like"/>
    <property type="match status" value="1"/>
</dbReference>
<dbReference type="OrthoDB" id="9808843at2"/>
<name>A0A1Q8CJU7_9PSEU</name>